<dbReference type="InterPro" id="IPR027417">
    <property type="entry name" value="P-loop_NTPase"/>
</dbReference>
<feature type="compositionally biased region" description="Acidic residues" evidence="4">
    <location>
        <begin position="814"/>
        <end position="834"/>
    </location>
</feature>
<name>A0ABU9CB39_9BURK</name>
<feature type="compositionally biased region" description="Low complexity" evidence="4">
    <location>
        <begin position="835"/>
        <end position="855"/>
    </location>
</feature>
<dbReference type="PROSITE" id="PS00622">
    <property type="entry name" value="HTH_LUXR_1"/>
    <property type="match status" value="1"/>
</dbReference>
<dbReference type="Gene3D" id="1.10.10.10">
    <property type="entry name" value="Winged helix-like DNA-binding domain superfamily/Winged helix DNA-binding domain"/>
    <property type="match status" value="1"/>
</dbReference>
<dbReference type="Gene3D" id="3.40.50.300">
    <property type="entry name" value="P-loop containing nucleotide triphosphate hydrolases"/>
    <property type="match status" value="1"/>
</dbReference>
<dbReference type="Proteomes" id="UP001365405">
    <property type="component" value="Unassembled WGS sequence"/>
</dbReference>
<accession>A0ABU9CB39</accession>
<dbReference type="PRINTS" id="PR00038">
    <property type="entry name" value="HTHLUXR"/>
</dbReference>
<reference evidence="6 7" key="1">
    <citation type="submission" date="2024-04" db="EMBL/GenBank/DDBJ databases">
        <title>Novel species of the genus Ideonella isolated from streams.</title>
        <authorList>
            <person name="Lu H."/>
        </authorList>
    </citation>
    <scope>NUCLEOTIDE SEQUENCE [LARGE SCALE GENOMIC DNA]</scope>
    <source>
        <strain evidence="6 7">DXS22W</strain>
    </source>
</reference>
<gene>
    <name evidence="6" type="ORF">AACH10_02460</name>
</gene>
<protein>
    <submittedName>
        <fullName evidence="6">LuxR C-terminal-related transcriptional regulator</fullName>
    </submittedName>
</protein>
<dbReference type="SMART" id="SM00421">
    <property type="entry name" value="HTH_LUXR"/>
    <property type="match status" value="1"/>
</dbReference>
<dbReference type="SUPFAM" id="SSF52540">
    <property type="entry name" value="P-loop containing nucleoside triphosphate hydrolases"/>
    <property type="match status" value="1"/>
</dbReference>
<evidence type="ECO:0000256" key="1">
    <source>
        <dbReference type="ARBA" id="ARBA00023015"/>
    </source>
</evidence>
<comment type="caution">
    <text evidence="6">The sequence shown here is derived from an EMBL/GenBank/DDBJ whole genome shotgun (WGS) entry which is preliminary data.</text>
</comment>
<dbReference type="InterPro" id="IPR059106">
    <property type="entry name" value="WHD_MalT"/>
</dbReference>
<keyword evidence="3" id="KW-0804">Transcription</keyword>
<dbReference type="InterPro" id="IPR036388">
    <property type="entry name" value="WH-like_DNA-bd_sf"/>
</dbReference>
<keyword evidence="2" id="KW-0238">DNA-binding</keyword>
<evidence type="ECO:0000313" key="6">
    <source>
        <dbReference type="EMBL" id="MEK8049091.1"/>
    </source>
</evidence>
<dbReference type="SUPFAM" id="SSF46894">
    <property type="entry name" value="C-terminal effector domain of the bipartite response regulators"/>
    <property type="match status" value="1"/>
</dbReference>
<organism evidence="6 7">
    <name type="scientific">Pseudaquabacterium inlustre</name>
    <dbReference type="NCBI Taxonomy" id="2984192"/>
    <lineage>
        <taxon>Bacteria</taxon>
        <taxon>Pseudomonadati</taxon>
        <taxon>Pseudomonadota</taxon>
        <taxon>Betaproteobacteria</taxon>
        <taxon>Burkholderiales</taxon>
        <taxon>Sphaerotilaceae</taxon>
        <taxon>Pseudaquabacterium</taxon>
    </lineage>
</organism>
<dbReference type="InterPro" id="IPR016032">
    <property type="entry name" value="Sig_transdc_resp-reg_C-effctor"/>
</dbReference>
<sequence>MPFARTKIQWPRLRAGQQVERPALQQALAEALATQRLVLVCAPAGYGKTSALAQQAVRLAQTAPEQALAWVALDDSDDLPHLLECLIGALEPHDPPWRIAPEALVAMAEAGVPPAQIGAELVNTLDACDTPHGLIVLDDLHRLSDAPALAFLSHLVERLSPRWTLAVTTRHEPALPVARLRALGELAEFRLEALRFSPDEARALAQCLGQDEAAAAGLHARTEGWPAGLRLALNAGARSTPGAIDRHVFDFLAAEVIDQLDDELREFLLAISVLPELEPARCAEVSGNPRAAQLLAEVERRGLFATAVDGEAGTLRLHDLFRQALAQCLVRRHPERVPQLLRRAAAAEPDPQQRIALLLRADAPEQAAEVLAAHGGRWLTEGAVHTVQRTLAQFAPAVRAESAALQIVSAQLAWARWDFTAMVQAAEQAVALAAAQPAQHQRARAYLALALNAQGRVDDGAAVLGPLRREALDDETRILALVASGWHALDMGSLHRVGPVLDEMLLLLERTPRIEYWYMATPLSRFHGLPDTADALRRHAAGVRRLTGDTPTALSAVARLTEAWLAVWTGRLDEADVLVANADDDCRWVGDPINVRRMVRQQQALMHALRGRHDAALELARFPLQRQVDHGSAWSAWQSVFLSARVAVVCGDAPLLRDCLAALDPSAVAPSARALAARARPQLALPGHLSWLEGRADEAIAHWQAALAHEEQIDVLGQAAELRLYLAWALLRAGRDAEAAATLAPAIARAQREHGPGGLLFARAPLAALMEPALRARLPQALAEPLARWARLSLGRPAHGGEPVDPARLAGADETLDGDLDDDLDHGLDEDGDGNDAPPGAGLALPAAHGAAPAGQTTAVGRAGLSPREVEVLQRIAAGDSNKLIARVFDLSPHTVKRHVANVLGKLGVASRGQAAAWWRDHGLR</sequence>
<evidence type="ECO:0000259" key="5">
    <source>
        <dbReference type="PROSITE" id="PS50043"/>
    </source>
</evidence>
<dbReference type="CDD" id="cd06170">
    <property type="entry name" value="LuxR_C_like"/>
    <property type="match status" value="1"/>
</dbReference>
<dbReference type="PROSITE" id="PS50043">
    <property type="entry name" value="HTH_LUXR_2"/>
    <property type="match status" value="1"/>
</dbReference>
<proteinExistence type="predicted"/>
<dbReference type="Pfam" id="PF00196">
    <property type="entry name" value="GerE"/>
    <property type="match status" value="1"/>
</dbReference>
<keyword evidence="7" id="KW-1185">Reference proteome</keyword>
<dbReference type="RefSeq" id="WP_341408764.1">
    <property type="nucleotide sequence ID" value="NZ_JBBUTH010000001.1"/>
</dbReference>
<dbReference type="InterPro" id="IPR000792">
    <property type="entry name" value="Tscrpt_reg_LuxR_C"/>
</dbReference>
<feature type="region of interest" description="Disordered" evidence="4">
    <location>
        <begin position="797"/>
        <end position="855"/>
    </location>
</feature>
<evidence type="ECO:0000256" key="4">
    <source>
        <dbReference type="SAM" id="MobiDB-lite"/>
    </source>
</evidence>
<dbReference type="Pfam" id="PF25873">
    <property type="entry name" value="WHD_MalT"/>
    <property type="match status" value="1"/>
</dbReference>
<evidence type="ECO:0000256" key="3">
    <source>
        <dbReference type="ARBA" id="ARBA00023163"/>
    </source>
</evidence>
<feature type="domain" description="HTH luxR-type" evidence="5">
    <location>
        <begin position="858"/>
        <end position="923"/>
    </location>
</feature>
<dbReference type="PANTHER" id="PTHR44688">
    <property type="entry name" value="DNA-BINDING TRANSCRIPTIONAL ACTIVATOR DEVR_DOSR"/>
    <property type="match status" value="1"/>
</dbReference>
<evidence type="ECO:0000313" key="7">
    <source>
        <dbReference type="Proteomes" id="UP001365405"/>
    </source>
</evidence>
<keyword evidence="1" id="KW-0805">Transcription regulation</keyword>
<evidence type="ECO:0000256" key="2">
    <source>
        <dbReference type="ARBA" id="ARBA00023125"/>
    </source>
</evidence>
<dbReference type="EMBL" id="JBBUTH010000001">
    <property type="protein sequence ID" value="MEK8049091.1"/>
    <property type="molecule type" value="Genomic_DNA"/>
</dbReference>
<dbReference type="PANTHER" id="PTHR44688:SF16">
    <property type="entry name" value="DNA-BINDING TRANSCRIPTIONAL ACTIVATOR DEVR_DOSR"/>
    <property type="match status" value="1"/>
</dbReference>